<dbReference type="GO" id="GO:0042025">
    <property type="term" value="C:host cell nucleus"/>
    <property type="evidence" value="ECO:0007669"/>
    <property type="project" value="InterPro"/>
</dbReference>
<organism evidence="1">
    <name type="scientific">Leporid herpesvirus 1</name>
    <dbReference type="NCBI Taxonomy" id="46017"/>
    <lineage>
        <taxon>Viruses</taxon>
        <taxon>Duplodnaviria</taxon>
        <taxon>Heunggongvirae</taxon>
        <taxon>Peploviricota</taxon>
        <taxon>Herviviricetes</taxon>
        <taxon>Herpesvirales</taxon>
        <taxon>Orthoherpesviridae</taxon>
        <taxon>Gammaherpesvirinae</taxon>
        <taxon>Rhadinovirus</taxon>
    </lineage>
</organism>
<reference evidence="1" key="1">
    <citation type="journal article" date="1993" name="Virus Res.">
        <title>Possible relation between the U54 segment of the CTHV genome and the conserved gene block C rearranged in alpha and gamma herpesvirus genomes.</title>
        <authorList>
            <person name="Foulon T."/>
            <person name="Pertuiset B."/>
            <person name="Cajean-Feroldi C."/>
            <person name="Sheldrick P."/>
        </authorList>
    </citation>
    <scope>NUCLEOTIDE SEQUENCE</scope>
</reference>
<dbReference type="GO" id="GO:0003697">
    <property type="term" value="F:single-stranded DNA binding"/>
    <property type="evidence" value="ECO:0007669"/>
    <property type="project" value="InterPro"/>
</dbReference>
<name>Q82172_9GAMA</name>
<dbReference type="EMBL" id="M87880">
    <property type="protein sequence ID" value="AAB00772.1"/>
    <property type="molecule type" value="Genomic_DNA"/>
</dbReference>
<sequence length="483" mass="55166">MVILWHNKGIQCGLEWEYRSPWDIGSLSLCRMASKATQWQSMEDNVASIAPSGPCGYIYVYPKNEFQRLKLVYWVTDTPGAIVFSVPLLHGFTVEKQFPMNVKVIHKKVDPTTMLLRVSIYHREMIIFHNAESIQPIFLGPGLEKLCKEARQCFGYEVFTSPPQPEASVNLKSLLLADEETDFIAAIAITEAFKERLYSGHLVPVASLREKVDIAEYYAYKIPLFDQDLFKKDSVQTKMQVFFCEDVSRYMFEAIYTGIAQAIRMRHVSSVIQAMEDQCLKDHVKIAKVVHRKEYPGSVVHDGECALRIVDATATEIALSYDFLLSSQDIAQHLNYLQWPILSMLRYRARVAAYVIGMQTRYLHVSAQIFSANSVLYVTQVQKQSTQKDKEVQPNQLKLNNFFLQHGLNVLTEGTYSERGEPAFRGFPMSDQAGGQYTIHHLAYAASLSPHHLARVCYYLQFIHHQTLVTNKSYNIAQYISTA</sequence>
<accession>Q82172</accession>
<dbReference type="InterPro" id="IPR000635">
    <property type="entry name" value="Viral_ssDNA-bd"/>
</dbReference>
<dbReference type="SUPFAM" id="SSF118208">
    <property type="entry name" value="Viral ssDNA binding protein"/>
    <property type="match status" value="1"/>
</dbReference>
<dbReference type="GO" id="GO:0006260">
    <property type="term" value="P:DNA replication"/>
    <property type="evidence" value="ECO:0007669"/>
    <property type="project" value="InterPro"/>
</dbReference>
<proteinExistence type="predicted"/>
<dbReference type="Pfam" id="PF00747">
    <property type="entry name" value="Viral_DNA_bp"/>
    <property type="match status" value="1"/>
</dbReference>
<protein>
    <submittedName>
        <fullName evidence="1">Major DNA binding protein</fullName>
    </submittedName>
</protein>
<feature type="non-terminal residue" evidence="1">
    <location>
        <position position="483"/>
    </location>
</feature>
<evidence type="ECO:0000313" key="1">
    <source>
        <dbReference type="EMBL" id="AAB00772.1"/>
    </source>
</evidence>
<dbReference type="InterPro" id="IPR035989">
    <property type="entry name" value="DBP_sf"/>
</dbReference>